<reference evidence="5" key="1">
    <citation type="submission" date="2022-11" db="EMBL/GenBank/DDBJ databases">
        <authorList>
            <person name="Somphong A."/>
            <person name="Phongsopitanun W."/>
        </authorList>
    </citation>
    <scope>NUCLEOTIDE SEQUENCE</scope>
    <source>
        <strain evidence="5">Pm04-4</strain>
    </source>
</reference>
<dbReference type="InterPro" id="IPR050109">
    <property type="entry name" value="HTH-type_TetR-like_transc_reg"/>
</dbReference>
<dbReference type="PROSITE" id="PS50977">
    <property type="entry name" value="HTH_TETR_2"/>
    <property type="match status" value="1"/>
</dbReference>
<dbReference type="SUPFAM" id="SSF46689">
    <property type="entry name" value="Homeodomain-like"/>
    <property type="match status" value="1"/>
</dbReference>
<dbReference type="PANTHER" id="PTHR30055:SF226">
    <property type="entry name" value="HTH-TYPE TRANSCRIPTIONAL REGULATOR PKSA"/>
    <property type="match status" value="1"/>
</dbReference>
<evidence type="ECO:0000313" key="5">
    <source>
        <dbReference type="EMBL" id="MCY1144302.1"/>
    </source>
</evidence>
<name>A0ABT4BCU3_9ACTN</name>
<accession>A0ABT4BCU3</accession>
<dbReference type="RefSeq" id="WP_267568874.1">
    <property type="nucleotide sequence ID" value="NZ_JAPNTZ010000019.1"/>
</dbReference>
<protein>
    <submittedName>
        <fullName evidence="5">Helix-turn-helix domain containing protein</fullName>
    </submittedName>
</protein>
<evidence type="ECO:0000256" key="2">
    <source>
        <dbReference type="PROSITE-ProRule" id="PRU00335"/>
    </source>
</evidence>
<dbReference type="Pfam" id="PF00440">
    <property type="entry name" value="TetR_N"/>
    <property type="match status" value="1"/>
</dbReference>
<evidence type="ECO:0000256" key="1">
    <source>
        <dbReference type="ARBA" id="ARBA00023125"/>
    </source>
</evidence>
<dbReference type="Gene3D" id="1.10.357.10">
    <property type="entry name" value="Tetracycline Repressor, domain 2"/>
    <property type="match status" value="1"/>
</dbReference>
<feature type="region of interest" description="Disordered" evidence="3">
    <location>
        <begin position="168"/>
        <end position="188"/>
    </location>
</feature>
<organism evidence="5 6">
    <name type="scientific">Paractinoplanes pyxinae</name>
    <dbReference type="NCBI Taxonomy" id="2997416"/>
    <lineage>
        <taxon>Bacteria</taxon>
        <taxon>Bacillati</taxon>
        <taxon>Actinomycetota</taxon>
        <taxon>Actinomycetes</taxon>
        <taxon>Micromonosporales</taxon>
        <taxon>Micromonosporaceae</taxon>
        <taxon>Paractinoplanes</taxon>
    </lineage>
</organism>
<feature type="compositionally biased region" description="Gly residues" evidence="3">
    <location>
        <begin position="177"/>
        <end position="188"/>
    </location>
</feature>
<comment type="caution">
    <text evidence="5">The sequence shown here is derived from an EMBL/GenBank/DDBJ whole genome shotgun (WGS) entry which is preliminary data.</text>
</comment>
<sequence length="470" mass="49449">MRISRTEQQARNRQAVLTAARAEFAERGYTEAKIERIAERADLTRGAVYSNFPSKRSLYLAVLLAAANQDAAAARDAPPPWEAPYPRNTAVPPDTSPDDATSSDELPGAAGPNDASGSGDSPRAAGRTNATDGEELLSAAEWDGLTGEHHSHPPMDWANGLAVDRDANLRPASHGDSVGGRNAGSSAAGGGLEALDVASAAETFARVWLERLPLAYGDATVGRLKARSLTGVFDDERGRAALAQITWLEALLLAVALESCRARDAGRRVRLAELILTMLHGAAGLGETAPGFGDAFDVARACRHLAGLDIADEWNPPYLPYVPLAKEVRSAWAAPGEVVDELSGRPFELGDGVVVALGPGRLGGAEDAVRAARAGEVVTIVAVTDDPAETGALVRLRLTDLTTVLRRIFGPAFRPSLRLVLDDNGTLASAIGVTPTFDTETSVRIQRGEITFRADNRGAAYAATIAGRTQ</sequence>
<proteinExistence type="predicted"/>
<dbReference type="EMBL" id="JAPNTZ010000019">
    <property type="protein sequence ID" value="MCY1144302.1"/>
    <property type="molecule type" value="Genomic_DNA"/>
</dbReference>
<feature type="DNA-binding region" description="H-T-H motif" evidence="2">
    <location>
        <begin position="33"/>
        <end position="52"/>
    </location>
</feature>
<dbReference type="InterPro" id="IPR009057">
    <property type="entry name" value="Homeodomain-like_sf"/>
</dbReference>
<dbReference type="PRINTS" id="PR00455">
    <property type="entry name" value="HTHTETR"/>
</dbReference>
<feature type="region of interest" description="Disordered" evidence="3">
    <location>
        <begin position="74"/>
        <end position="129"/>
    </location>
</feature>
<evidence type="ECO:0000256" key="3">
    <source>
        <dbReference type="SAM" id="MobiDB-lite"/>
    </source>
</evidence>
<evidence type="ECO:0000313" key="6">
    <source>
        <dbReference type="Proteomes" id="UP001151002"/>
    </source>
</evidence>
<feature type="compositionally biased region" description="Low complexity" evidence="3">
    <location>
        <begin position="89"/>
        <end position="104"/>
    </location>
</feature>
<dbReference type="InterPro" id="IPR001647">
    <property type="entry name" value="HTH_TetR"/>
</dbReference>
<dbReference type="PANTHER" id="PTHR30055">
    <property type="entry name" value="HTH-TYPE TRANSCRIPTIONAL REGULATOR RUTR"/>
    <property type="match status" value="1"/>
</dbReference>
<gene>
    <name evidence="5" type="ORF">OWR29_40445</name>
</gene>
<dbReference type="Proteomes" id="UP001151002">
    <property type="component" value="Unassembled WGS sequence"/>
</dbReference>
<feature type="domain" description="HTH tetR-type" evidence="4">
    <location>
        <begin position="10"/>
        <end position="70"/>
    </location>
</feature>
<evidence type="ECO:0000259" key="4">
    <source>
        <dbReference type="PROSITE" id="PS50977"/>
    </source>
</evidence>
<keyword evidence="6" id="KW-1185">Reference proteome</keyword>
<keyword evidence="1 2" id="KW-0238">DNA-binding</keyword>